<keyword evidence="3" id="KW-1185">Reference proteome</keyword>
<comment type="caution">
    <text evidence="2">The sequence shown here is derived from an EMBL/GenBank/DDBJ whole genome shotgun (WGS) entry which is preliminary data.</text>
</comment>
<name>A0A429VBP2_9SPHN</name>
<sequence length="206" mass="22670">MIRKSLILPVLGLLLQACASTGSGRIIAHPSSDWRAAATPQDRERLRNWRSTWLQALAQARAAGHGAEIASEGRLLQPDAALGGAIRNGTYQCRLIKLGARSPGGVTFVSYPRFGCEVRQERQLQGFAKLSGTQRQVGLIFPGDPLRQVFLGTLLFSDESRAMQYGWDQERDVVGFVERIGPGRYRLAMPSPRFDSLFDVIELSAS</sequence>
<reference evidence="2 3" key="1">
    <citation type="submission" date="2018-12" db="EMBL/GenBank/DDBJ databases">
        <title>Sphingomonas sp. HMF7854 Genome sequencing and assembly.</title>
        <authorList>
            <person name="Cha I."/>
            <person name="Kang H."/>
            <person name="Kim H."/>
            <person name="Kang J."/>
            <person name="Joh K."/>
        </authorList>
    </citation>
    <scope>NUCLEOTIDE SEQUENCE [LARGE SCALE GENOMIC DNA]</scope>
    <source>
        <strain evidence="2 3">HMF7854</strain>
    </source>
</reference>
<dbReference type="Pfam" id="PF16233">
    <property type="entry name" value="DUF4893"/>
    <property type="match status" value="1"/>
</dbReference>
<evidence type="ECO:0000313" key="2">
    <source>
        <dbReference type="EMBL" id="RST31405.1"/>
    </source>
</evidence>
<dbReference type="AlphaFoldDB" id="A0A429VBP2"/>
<dbReference type="RefSeq" id="WP_126719233.1">
    <property type="nucleotide sequence ID" value="NZ_RWJF01000001.1"/>
</dbReference>
<keyword evidence="1" id="KW-0732">Signal</keyword>
<dbReference type="PROSITE" id="PS51257">
    <property type="entry name" value="PROKAR_LIPOPROTEIN"/>
    <property type="match status" value="1"/>
</dbReference>
<feature type="chain" id="PRO_5019294266" evidence="1">
    <location>
        <begin position="20"/>
        <end position="206"/>
    </location>
</feature>
<accession>A0A429VBP2</accession>
<organism evidence="2 3">
    <name type="scientific">Sphingomonas ginkgonis</name>
    <dbReference type="NCBI Taxonomy" id="2315330"/>
    <lineage>
        <taxon>Bacteria</taxon>
        <taxon>Pseudomonadati</taxon>
        <taxon>Pseudomonadota</taxon>
        <taxon>Alphaproteobacteria</taxon>
        <taxon>Sphingomonadales</taxon>
        <taxon>Sphingomonadaceae</taxon>
        <taxon>Sphingomonas</taxon>
    </lineage>
</organism>
<protein>
    <submittedName>
        <fullName evidence="2">DUF4893 domain-containing protein</fullName>
    </submittedName>
</protein>
<dbReference type="Proteomes" id="UP000274661">
    <property type="component" value="Unassembled WGS sequence"/>
</dbReference>
<feature type="signal peptide" evidence="1">
    <location>
        <begin position="1"/>
        <end position="19"/>
    </location>
</feature>
<proteinExistence type="predicted"/>
<dbReference type="InterPro" id="IPR032609">
    <property type="entry name" value="DUF4893"/>
</dbReference>
<gene>
    <name evidence="2" type="ORF">HMF7854_11560</name>
</gene>
<evidence type="ECO:0000313" key="3">
    <source>
        <dbReference type="Proteomes" id="UP000274661"/>
    </source>
</evidence>
<evidence type="ECO:0000256" key="1">
    <source>
        <dbReference type="SAM" id="SignalP"/>
    </source>
</evidence>
<dbReference type="OrthoDB" id="9153930at2"/>
<dbReference type="EMBL" id="RWJF01000001">
    <property type="protein sequence ID" value="RST31405.1"/>
    <property type="molecule type" value="Genomic_DNA"/>
</dbReference>